<accession>A0A1G2PUV6</accession>
<reference evidence="9 10" key="1">
    <citation type="journal article" date="2016" name="Nat. Commun.">
        <title>Thousands of microbial genomes shed light on interconnected biogeochemical processes in an aquifer system.</title>
        <authorList>
            <person name="Anantharaman K."/>
            <person name="Brown C.T."/>
            <person name="Hug L.A."/>
            <person name="Sharon I."/>
            <person name="Castelle C.J."/>
            <person name="Probst A.J."/>
            <person name="Thomas B.C."/>
            <person name="Singh A."/>
            <person name="Wilkins M.J."/>
            <person name="Karaoz U."/>
            <person name="Brodie E.L."/>
            <person name="Williams K.H."/>
            <person name="Hubbard S.S."/>
            <person name="Banfield J.F."/>
        </authorList>
    </citation>
    <scope>NUCLEOTIDE SEQUENCE [LARGE SCALE GENOMIC DNA]</scope>
</reference>
<keyword evidence="2 7" id="KW-0699">rRNA-binding</keyword>
<dbReference type="PROSITE" id="PS00054">
    <property type="entry name" value="RIBOSOMAL_S11"/>
    <property type="match status" value="1"/>
</dbReference>
<evidence type="ECO:0000256" key="7">
    <source>
        <dbReference type="HAMAP-Rule" id="MF_01310"/>
    </source>
</evidence>
<dbReference type="EMBL" id="MHSW01000023">
    <property type="protein sequence ID" value="OHA51411.1"/>
    <property type="molecule type" value="Genomic_DNA"/>
</dbReference>
<evidence type="ECO:0000256" key="6">
    <source>
        <dbReference type="ARBA" id="ARBA00035160"/>
    </source>
</evidence>
<dbReference type="AlphaFoldDB" id="A0A1G2PUV6"/>
<dbReference type="InterPro" id="IPR001971">
    <property type="entry name" value="Ribosomal_uS11"/>
</dbReference>
<dbReference type="GO" id="GO:0005840">
    <property type="term" value="C:ribosome"/>
    <property type="evidence" value="ECO:0007669"/>
    <property type="project" value="UniProtKB-KW"/>
</dbReference>
<dbReference type="HAMAP" id="MF_01310">
    <property type="entry name" value="Ribosomal_uS11"/>
    <property type="match status" value="1"/>
</dbReference>
<evidence type="ECO:0000313" key="10">
    <source>
        <dbReference type="Proteomes" id="UP000176951"/>
    </source>
</evidence>
<dbReference type="GO" id="GO:0006412">
    <property type="term" value="P:translation"/>
    <property type="evidence" value="ECO:0007669"/>
    <property type="project" value="UniProtKB-UniRule"/>
</dbReference>
<dbReference type="Proteomes" id="UP000176951">
    <property type="component" value="Unassembled WGS sequence"/>
</dbReference>
<dbReference type="GO" id="GO:1990904">
    <property type="term" value="C:ribonucleoprotein complex"/>
    <property type="evidence" value="ECO:0007669"/>
    <property type="project" value="UniProtKB-KW"/>
</dbReference>
<dbReference type="SUPFAM" id="SSF53137">
    <property type="entry name" value="Translational machinery components"/>
    <property type="match status" value="1"/>
</dbReference>
<dbReference type="NCBIfam" id="TIGR03632">
    <property type="entry name" value="uS11_bact"/>
    <property type="match status" value="1"/>
</dbReference>
<keyword evidence="5 7" id="KW-0687">Ribonucleoprotein</keyword>
<dbReference type="Gene3D" id="3.30.420.80">
    <property type="entry name" value="Ribosomal protein S11"/>
    <property type="match status" value="1"/>
</dbReference>
<dbReference type="InterPro" id="IPR036967">
    <property type="entry name" value="Ribosomal_uS11_sf"/>
</dbReference>
<gene>
    <name evidence="7" type="primary">rpsK</name>
    <name evidence="9" type="ORF">A3A97_00965</name>
</gene>
<evidence type="ECO:0000256" key="2">
    <source>
        <dbReference type="ARBA" id="ARBA00022730"/>
    </source>
</evidence>
<keyword evidence="3 7" id="KW-0694">RNA-binding</keyword>
<dbReference type="InterPro" id="IPR018102">
    <property type="entry name" value="Ribosomal_uS11_CS"/>
</dbReference>
<protein>
    <recommendedName>
        <fullName evidence="6 7">Small ribosomal subunit protein uS11</fullName>
    </recommendedName>
</protein>
<dbReference type="PANTHER" id="PTHR11759">
    <property type="entry name" value="40S RIBOSOMAL PROTEIN S14/30S RIBOSOMAL PROTEIN S11"/>
    <property type="match status" value="1"/>
</dbReference>
<comment type="subunit">
    <text evidence="7">Part of the 30S ribosomal subunit. Interacts with proteins S7 and S18. Binds to IF-3.</text>
</comment>
<evidence type="ECO:0000256" key="3">
    <source>
        <dbReference type="ARBA" id="ARBA00022884"/>
    </source>
</evidence>
<evidence type="ECO:0000256" key="4">
    <source>
        <dbReference type="ARBA" id="ARBA00022980"/>
    </source>
</evidence>
<dbReference type="NCBIfam" id="NF003698">
    <property type="entry name" value="PRK05309.1"/>
    <property type="match status" value="1"/>
</dbReference>
<proteinExistence type="inferred from homology"/>
<name>A0A1G2PUV6_9BACT</name>
<evidence type="ECO:0000256" key="1">
    <source>
        <dbReference type="ARBA" id="ARBA00006194"/>
    </source>
</evidence>
<comment type="similarity">
    <text evidence="1 7 8">Belongs to the universal ribosomal protein uS11 family.</text>
</comment>
<dbReference type="PIRSF" id="PIRSF002131">
    <property type="entry name" value="Ribosomal_S11"/>
    <property type="match status" value="1"/>
</dbReference>
<evidence type="ECO:0000256" key="5">
    <source>
        <dbReference type="ARBA" id="ARBA00023274"/>
    </source>
</evidence>
<dbReference type="GO" id="GO:0003735">
    <property type="term" value="F:structural constituent of ribosome"/>
    <property type="evidence" value="ECO:0007669"/>
    <property type="project" value="InterPro"/>
</dbReference>
<evidence type="ECO:0000256" key="8">
    <source>
        <dbReference type="RuleBase" id="RU003629"/>
    </source>
</evidence>
<organism evidence="9 10">
    <name type="scientific">Candidatus Terrybacteria bacterium RIFCSPLOWO2_01_FULL_40_23</name>
    <dbReference type="NCBI Taxonomy" id="1802366"/>
    <lineage>
        <taxon>Bacteria</taxon>
        <taxon>Candidatus Terryibacteriota</taxon>
    </lineage>
</organism>
<sequence>MTKSAARKTSNAQVHILASYNNVIISLSDENGNVLAWSSSGTLGFRGSKKATPFAASRVAEAVAEKGKTMGVIGVSVFVKGIGSGRESAIRSLASHGLDILSIHDVTPIPHNGPRPRKPRRV</sequence>
<comment type="function">
    <text evidence="7">Located on the platform of the 30S subunit, it bridges several disparate RNA helices of the 16S rRNA. Forms part of the Shine-Dalgarno cleft in the 70S ribosome.</text>
</comment>
<evidence type="ECO:0000313" key="9">
    <source>
        <dbReference type="EMBL" id="OHA51411.1"/>
    </source>
</evidence>
<dbReference type="GO" id="GO:0019843">
    <property type="term" value="F:rRNA binding"/>
    <property type="evidence" value="ECO:0007669"/>
    <property type="project" value="UniProtKB-UniRule"/>
</dbReference>
<dbReference type="InterPro" id="IPR019981">
    <property type="entry name" value="Ribosomal_uS11_bac-type"/>
</dbReference>
<keyword evidence="4 7" id="KW-0689">Ribosomal protein</keyword>
<comment type="caution">
    <text evidence="9">The sequence shown here is derived from an EMBL/GenBank/DDBJ whole genome shotgun (WGS) entry which is preliminary data.</text>
</comment>
<dbReference type="Pfam" id="PF00411">
    <property type="entry name" value="Ribosomal_S11"/>
    <property type="match status" value="1"/>
</dbReference>